<dbReference type="AlphaFoldDB" id="A0A6C0KM05"/>
<dbReference type="InterPro" id="IPR003034">
    <property type="entry name" value="SAP_dom"/>
</dbReference>
<dbReference type="PROSITE" id="PS50096">
    <property type="entry name" value="IQ"/>
    <property type="match status" value="1"/>
</dbReference>
<dbReference type="EMBL" id="MN740902">
    <property type="protein sequence ID" value="QHU17368.1"/>
    <property type="molecule type" value="Genomic_DNA"/>
</dbReference>
<dbReference type="Gene3D" id="1.10.720.30">
    <property type="entry name" value="SAP domain"/>
    <property type="match status" value="1"/>
</dbReference>
<evidence type="ECO:0000313" key="2">
    <source>
        <dbReference type="EMBL" id="QHU17368.1"/>
    </source>
</evidence>
<reference evidence="2" key="1">
    <citation type="journal article" date="2020" name="Nature">
        <title>Giant virus diversity and host interactions through global metagenomics.</title>
        <authorList>
            <person name="Schulz F."/>
            <person name="Roux S."/>
            <person name="Paez-Espino D."/>
            <person name="Jungbluth S."/>
            <person name="Walsh D.A."/>
            <person name="Denef V.J."/>
            <person name="McMahon K.D."/>
            <person name="Konstantinidis K.T."/>
            <person name="Eloe-Fadrosh E.A."/>
            <person name="Kyrpides N.C."/>
            <person name="Woyke T."/>
        </authorList>
    </citation>
    <scope>NUCLEOTIDE SEQUENCE</scope>
    <source>
        <strain evidence="2">GVMAG-S-3300012000-57</strain>
    </source>
</reference>
<dbReference type="Pfam" id="PF02037">
    <property type="entry name" value="SAP"/>
    <property type="match status" value="1"/>
</dbReference>
<organism evidence="2">
    <name type="scientific">viral metagenome</name>
    <dbReference type="NCBI Taxonomy" id="1070528"/>
    <lineage>
        <taxon>unclassified sequences</taxon>
        <taxon>metagenomes</taxon>
        <taxon>organismal metagenomes</taxon>
    </lineage>
</organism>
<dbReference type="InterPro" id="IPR036361">
    <property type="entry name" value="SAP_dom_sf"/>
</dbReference>
<name>A0A6C0KM05_9ZZZZ</name>
<accession>A0A6C0KM05</accession>
<protein>
    <recommendedName>
        <fullName evidence="1">SAP domain-containing protein</fullName>
    </recommendedName>
</protein>
<feature type="domain" description="SAP" evidence="1">
    <location>
        <begin position="26"/>
        <end position="60"/>
    </location>
</feature>
<sequence length="366" mass="43181">MNVFSKPVCEDSQIGYIEYYKKRPDLAKYKLPQLKALAKHHKLHVSGAKPLLLERVLDYFKKCKSANMIQARFRGHMVRFSFRIRGPAFRKRADCVNDTDFITLDPLDEIEWHDFYSYTDEKGFTYGFSISSLISLFKQKGKLINPYNREKIDFLHMNEIFTLYKINAMMLPSKPTPPVVQPKPVIPPPRARPTIIIPVVSDVENNVIVMPSQNNTITHENRELAQRMREIQEKPVETRIQELFMEIDQLGNYTQASWFSNLTVHDYMRYYRYLNDIWRYRGQLSYETKRRICSLQDPFPNMVRTSDLITREEIQSRCLYAMEHMVYTGVDNEYRKIGALHVLSVMTIVSAPARQSMTWLYESLVY</sequence>
<proteinExistence type="predicted"/>
<dbReference type="PROSITE" id="PS50800">
    <property type="entry name" value="SAP"/>
    <property type="match status" value="1"/>
</dbReference>
<dbReference type="SUPFAM" id="SSF68906">
    <property type="entry name" value="SAP domain"/>
    <property type="match status" value="1"/>
</dbReference>
<evidence type="ECO:0000259" key="1">
    <source>
        <dbReference type="PROSITE" id="PS50800"/>
    </source>
</evidence>